<evidence type="ECO:0000256" key="19">
    <source>
        <dbReference type="ARBA" id="ARBA00042777"/>
    </source>
</evidence>
<feature type="domain" description="Zinc transporter ZIP4/12 EF-hand" evidence="24">
    <location>
        <begin position="243"/>
        <end position="349"/>
    </location>
</feature>
<feature type="transmembrane region" description="Helical" evidence="22">
    <location>
        <begin position="599"/>
        <end position="617"/>
    </location>
</feature>
<feature type="region of interest" description="Disordered" evidence="21">
    <location>
        <begin position="278"/>
        <end position="305"/>
    </location>
</feature>
<comment type="similarity">
    <text evidence="3">Belongs to the ZIP transporter (TC 2.A.5) family.</text>
</comment>
<sequence>MKGMFDQSAFSVKEKRSFYLKNRLRRKHKPTMETRGVLFLCVTCLSLFTSAHCGKNDIYTKVVDLVSPGKEFLTEDALLSLFERLENRVKCSGVSCGKCLSVAHLQQLLSNYSSSQGLHMEDFFKMAPGCCLFLSAPLKTCEAIREGRWDEETHHFIEIILGHDNTTDSHNEISGTEHEGLEQLFDEMEKYYQPDTHESCLSLKDILEESGDHHIELDAVFGTILYHALRGDCMKSHVLPEQEYFLDYIFSHFASDNLTLHDFEELLKMLNLGGDEHDHDDAHTDDEAHRSGPTPRQSDQDDHHSNSTWDKMCFSAEDLLRIYQLNSSSLTRDQFTHLSPALIQQLLSGSCSEITFTHEAHDSLSTAERYGYATLANIIICLMPMFGIVVLLFSRCSQVFQMCIQFCISLAVGSLTGDALLHLIPMFLGLHAHEEGHNHEEENLDFIYKLLVVIGGIYVFYLMESIFAIITRHGHHHDGESDPHHCDHSKVLQMFQSRRTQRNNNSTSQDELVDDQNNEKSLQEHTPFSSTREKRLLPYMITIGDGIHNFADGLAIGAAFSVSWRSGLATSLAVLCHELPHELGDFAILLHCGLSVRKALLLNMGSALTSFIGLYIALSVSTQTVAQEWISAVAAGLFLYISLADMLPSMIHVDSKRPWLIFLLQNLGLLTGWGILLLLSLYEDKIGV</sequence>
<evidence type="ECO:0000259" key="23">
    <source>
        <dbReference type="Pfam" id="PF18292"/>
    </source>
</evidence>
<dbReference type="Pfam" id="PF02535">
    <property type="entry name" value="Zip"/>
    <property type="match status" value="1"/>
</dbReference>
<name>A0ABR3LQI3_9TELE</name>
<evidence type="ECO:0000256" key="8">
    <source>
        <dbReference type="ARBA" id="ARBA00022729"/>
    </source>
</evidence>
<keyword evidence="4" id="KW-0813">Transport</keyword>
<feature type="transmembrane region" description="Helical" evidence="22">
    <location>
        <begin position="629"/>
        <end position="647"/>
    </location>
</feature>
<organism evidence="25 26">
    <name type="scientific">Cirrhinus molitorella</name>
    <name type="common">mud carp</name>
    <dbReference type="NCBI Taxonomy" id="172907"/>
    <lineage>
        <taxon>Eukaryota</taxon>
        <taxon>Metazoa</taxon>
        <taxon>Chordata</taxon>
        <taxon>Craniata</taxon>
        <taxon>Vertebrata</taxon>
        <taxon>Euteleostomi</taxon>
        <taxon>Actinopterygii</taxon>
        <taxon>Neopterygii</taxon>
        <taxon>Teleostei</taxon>
        <taxon>Ostariophysi</taxon>
        <taxon>Cypriniformes</taxon>
        <taxon>Cyprinidae</taxon>
        <taxon>Labeoninae</taxon>
        <taxon>Labeonini</taxon>
        <taxon>Cirrhinus</taxon>
    </lineage>
</organism>
<evidence type="ECO:0000256" key="22">
    <source>
        <dbReference type="SAM" id="Phobius"/>
    </source>
</evidence>
<keyword evidence="5" id="KW-1003">Cell membrane</keyword>
<reference evidence="25 26" key="1">
    <citation type="submission" date="2023-09" db="EMBL/GenBank/DDBJ databases">
        <authorList>
            <person name="Wang M."/>
        </authorList>
    </citation>
    <scope>NUCLEOTIDE SEQUENCE [LARGE SCALE GENOMIC DNA]</scope>
    <source>
        <strain evidence="25">GT-2023</strain>
        <tissue evidence="25">Liver</tissue>
    </source>
</reference>
<keyword evidence="10" id="KW-0862">Zinc</keyword>
<evidence type="ECO:0000256" key="14">
    <source>
        <dbReference type="ARBA" id="ARBA00023065"/>
    </source>
</evidence>
<evidence type="ECO:0000256" key="2">
    <source>
        <dbReference type="ARBA" id="ARBA00004424"/>
    </source>
</evidence>
<feature type="transmembrane region" description="Helical" evidence="22">
    <location>
        <begin position="659"/>
        <end position="682"/>
    </location>
</feature>
<dbReference type="PANTHER" id="PTHR12191:SF21">
    <property type="entry name" value="ZINC TRANSPORTER ZIP4"/>
    <property type="match status" value="1"/>
</dbReference>
<evidence type="ECO:0000256" key="13">
    <source>
        <dbReference type="ARBA" id="ARBA00022989"/>
    </source>
</evidence>
<keyword evidence="9" id="KW-0967">Endosome</keyword>
<feature type="compositionally biased region" description="Polar residues" evidence="21">
    <location>
        <begin position="499"/>
        <end position="510"/>
    </location>
</feature>
<keyword evidence="7" id="KW-0479">Metal-binding</keyword>
<evidence type="ECO:0000256" key="12">
    <source>
        <dbReference type="ARBA" id="ARBA00022906"/>
    </source>
</evidence>
<feature type="transmembrane region" description="Helical" evidence="22">
    <location>
        <begin position="447"/>
        <end position="470"/>
    </location>
</feature>
<evidence type="ECO:0000256" key="9">
    <source>
        <dbReference type="ARBA" id="ARBA00022753"/>
    </source>
</evidence>
<dbReference type="InterPro" id="IPR003689">
    <property type="entry name" value="ZIP"/>
</dbReference>
<dbReference type="Proteomes" id="UP001558613">
    <property type="component" value="Unassembled WGS sequence"/>
</dbReference>
<gene>
    <name evidence="25" type="ORF">QQF64_013224</name>
</gene>
<comment type="function">
    <text evidence="20">Selective transporter that mediates the uptake of Zn(2+). Plays an essential role for dietary zinc uptake from small intestine. The Zn(2+) uniporter activity is regulated by zinc availability. Also exhibits polyspecific binding and transport of Cu(2+), Cd(2+) and possibly Ni(2+) but at higher concentrations.</text>
</comment>
<evidence type="ECO:0000313" key="26">
    <source>
        <dbReference type="Proteomes" id="UP001558613"/>
    </source>
</evidence>
<evidence type="ECO:0000256" key="5">
    <source>
        <dbReference type="ARBA" id="ARBA00022475"/>
    </source>
</evidence>
<dbReference type="EMBL" id="JAYMGO010000019">
    <property type="protein sequence ID" value="KAL1255163.1"/>
    <property type="molecule type" value="Genomic_DNA"/>
</dbReference>
<evidence type="ECO:0000256" key="15">
    <source>
        <dbReference type="ARBA" id="ARBA00023136"/>
    </source>
</evidence>
<evidence type="ECO:0000256" key="6">
    <source>
        <dbReference type="ARBA" id="ARBA00022692"/>
    </source>
</evidence>
<evidence type="ECO:0000256" key="1">
    <source>
        <dbReference type="ARBA" id="ARBA00004195"/>
    </source>
</evidence>
<evidence type="ECO:0000256" key="21">
    <source>
        <dbReference type="SAM" id="MobiDB-lite"/>
    </source>
</evidence>
<feature type="transmembrane region" description="Helical" evidence="22">
    <location>
        <begin position="406"/>
        <end position="427"/>
    </location>
</feature>
<evidence type="ECO:0000256" key="3">
    <source>
        <dbReference type="ARBA" id="ARBA00006939"/>
    </source>
</evidence>
<keyword evidence="13 22" id="KW-1133">Transmembrane helix</keyword>
<dbReference type="InterPro" id="IPR050799">
    <property type="entry name" value="ZIP_Transporter"/>
</dbReference>
<keyword evidence="11" id="KW-0832">Ubl conjugation</keyword>
<evidence type="ECO:0000313" key="25">
    <source>
        <dbReference type="EMBL" id="KAL1255163.1"/>
    </source>
</evidence>
<evidence type="ECO:0000256" key="16">
    <source>
        <dbReference type="ARBA" id="ARBA00034634"/>
    </source>
</evidence>
<dbReference type="Pfam" id="PF18292">
    <property type="entry name" value="ZIP4_domain"/>
    <property type="match status" value="1"/>
</dbReference>
<keyword evidence="15 22" id="KW-0472">Membrane</keyword>
<keyword evidence="26" id="KW-1185">Reference proteome</keyword>
<feature type="region of interest" description="Disordered" evidence="21">
    <location>
        <begin position="499"/>
        <end position="529"/>
    </location>
</feature>
<keyword evidence="12" id="KW-0864">Zinc transport</keyword>
<evidence type="ECO:0000256" key="17">
    <source>
        <dbReference type="ARBA" id="ARBA00039394"/>
    </source>
</evidence>
<dbReference type="PANTHER" id="PTHR12191">
    <property type="entry name" value="SOLUTE CARRIER FAMILY 39"/>
    <property type="match status" value="1"/>
</dbReference>
<evidence type="ECO:0000256" key="10">
    <source>
        <dbReference type="ARBA" id="ARBA00022833"/>
    </source>
</evidence>
<comment type="subcellular location">
    <subcellularLocation>
        <location evidence="2">Apical cell membrane</location>
        <topology evidence="2">Multi-pass membrane protein</topology>
    </subcellularLocation>
    <subcellularLocation>
        <location evidence="1">Recycling endosome membrane</location>
        <topology evidence="1">Multi-pass membrane protein</topology>
    </subcellularLocation>
</comment>
<evidence type="ECO:0000259" key="24">
    <source>
        <dbReference type="Pfam" id="PF21116"/>
    </source>
</evidence>
<evidence type="ECO:0000256" key="20">
    <source>
        <dbReference type="ARBA" id="ARBA00055808"/>
    </source>
</evidence>
<keyword evidence="14" id="KW-0406">Ion transport</keyword>
<feature type="compositionally biased region" description="Basic and acidic residues" evidence="21">
    <location>
        <begin position="278"/>
        <end position="290"/>
    </location>
</feature>
<evidence type="ECO:0000256" key="4">
    <source>
        <dbReference type="ARBA" id="ARBA00022448"/>
    </source>
</evidence>
<comment type="caution">
    <text evidence="25">The sequence shown here is derived from an EMBL/GenBank/DDBJ whole genome shotgun (WGS) entry which is preliminary data.</text>
</comment>
<protein>
    <recommendedName>
        <fullName evidence="17">Zinc transporter ZIP4</fullName>
    </recommendedName>
    <alternativeName>
        <fullName evidence="19">Solute carrier family 39 member 4</fullName>
    </alternativeName>
    <alternativeName>
        <fullName evidence="18">Zrt- and Irt-like protein 4</fullName>
    </alternativeName>
</protein>
<dbReference type="Pfam" id="PF21116">
    <property type="entry name" value="EF-hand_Zip"/>
    <property type="match status" value="1"/>
</dbReference>
<evidence type="ECO:0000256" key="7">
    <source>
        <dbReference type="ARBA" id="ARBA00022723"/>
    </source>
</evidence>
<comment type="catalytic activity">
    <reaction evidence="16">
        <text>Zn(2+)(in) = Zn(2+)(out)</text>
        <dbReference type="Rhea" id="RHEA:29351"/>
        <dbReference type="ChEBI" id="CHEBI:29105"/>
    </reaction>
</comment>
<accession>A0ABR3LQI3</accession>
<dbReference type="InterPro" id="IPR041137">
    <property type="entry name" value="ZIP4_N"/>
</dbReference>
<evidence type="ECO:0000256" key="18">
    <source>
        <dbReference type="ARBA" id="ARBA00041703"/>
    </source>
</evidence>
<feature type="transmembrane region" description="Helical" evidence="22">
    <location>
        <begin position="370"/>
        <end position="394"/>
    </location>
</feature>
<keyword evidence="6 22" id="KW-0812">Transmembrane</keyword>
<evidence type="ECO:0000256" key="11">
    <source>
        <dbReference type="ARBA" id="ARBA00022843"/>
    </source>
</evidence>
<feature type="domain" description="Zinc transporter ZIP4 N-terminal" evidence="23">
    <location>
        <begin position="80"/>
        <end position="234"/>
    </location>
</feature>
<dbReference type="InterPro" id="IPR049406">
    <property type="entry name" value="ZIP4_12_EF-hand"/>
</dbReference>
<proteinExistence type="inferred from homology"/>
<keyword evidence="8" id="KW-0732">Signal</keyword>